<dbReference type="PANTHER" id="PTHR23236">
    <property type="entry name" value="EUKARYOTIC TRANSLATION INITIATION FACTOR 4B/4H"/>
    <property type="match status" value="1"/>
</dbReference>
<dbReference type="Gene3D" id="3.30.70.330">
    <property type="match status" value="1"/>
</dbReference>
<dbReference type="GeneID" id="85224835"/>
<evidence type="ECO:0000256" key="2">
    <source>
        <dbReference type="PROSITE-ProRule" id="PRU00176"/>
    </source>
</evidence>
<feature type="compositionally biased region" description="Low complexity" evidence="3">
    <location>
        <begin position="301"/>
        <end position="318"/>
    </location>
</feature>
<dbReference type="InterPro" id="IPR012677">
    <property type="entry name" value="Nucleotide-bd_a/b_plait_sf"/>
</dbReference>
<dbReference type="GO" id="GO:0003723">
    <property type="term" value="F:RNA binding"/>
    <property type="evidence" value="ECO:0007669"/>
    <property type="project" value="UniProtKB-UniRule"/>
</dbReference>
<evidence type="ECO:0000259" key="4">
    <source>
        <dbReference type="PROSITE" id="PS50102"/>
    </source>
</evidence>
<feature type="compositionally biased region" description="Basic and acidic residues" evidence="3">
    <location>
        <begin position="219"/>
        <end position="242"/>
    </location>
</feature>
<dbReference type="SMART" id="SM00360">
    <property type="entry name" value="RRM"/>
    <property type="match status" value="1"/>
</dbReference>
<evidence type="ECO:0000256" key="1">
    <source>
        <dbReference type="ARBA" id="ARBA00022884"/>
    </source>
</evidence>
<feature type="compositionally biased region" description="Basic and acidic residues" evidence="3">
    <location>
        <begin position="330"/>
        <end position="358"/>
    </location>
</feature>
<dbReference type="InterPro" id="IPR000504">
    <property type="entry name" value="RRM_dom"/>
</dbReference>
<name>A0AAF0F0I2_9BASI</name>
<feature type="compositionally biased region" description="Gly residues" evidence="3">
    <location>
        <begin position="183"/>
        <end position="194"/>
    </location>
</feature>
<keyword evidence="6" id="KW-1185">Reference proteome</keyword>
<dbReference type="EMBL" id="CP119959">
    <property type="protein sequence ID" value="WFD38237.1"/>
    <property type="molecule type" value="Genomic_DNA"/>
</dbReference>
<dbReference type="RefSeq" id="XP_060121134.1">
    <property type="nucleotide sequence ID" value="XM_060265151.1"/>
</dbReference>
<dbReference type="PROSITE" id="PS50102">
    <property type="entry name" value="RRM"/>
    <property type="match status" value="1"/>
</dbReference>
<evidence type="ECO:0000313" key="5">
    <source>
        <dbReference type="EMBL" id="WFD38237.1"/>
    </source>
</evidence>
<dbReference type="Pfam" id="PF00076">
    <property type="entry name" value="RRM_1"/>
    <property type="match status" value="1"/>
</dbReference>
<keyword evidence="1 2" id="KW-0694">RNA-binding</keyword>
<feature type="region of interest" description="Disordered" evidence="3">
    <location>
        <begin position="175"/>
        <end position="394"/>
    </location>
</feature>
<evidence type="ECO:0000256" key="3">
    <source>
        <dbReference type="SAM" id="MobiDB-lite"/>
    </source>
</evidence>
<dbReference type="GO" id="GO:0005730">
    <property type="term" value="C:nucleolus"/>
    <property type="evidence" value="ECO:0007669"/>
    <property type="project" value="TreeGrafter"/>
</dbReference>
<reference evidence="5" key="1">
    <citation type="submission" date="2023-03" db="EMBL/GenBank/DDBJ databases">
        <title>Mating type loci evolution in Malassezia.</title>
        <authorList>
            <person name="Coelho M.A."/>
        </authorList>
    </citation>
    <scope>NUCLEOTIDE SEQUENCE</scope>
    <source>
        <strain evidence="5">CBS 9431</strain>
    </source>
</reference>
<sequence>MAPKKQQNKMSLVDFLADENTGSSWADEMDELPSAPAPRDYGSDFAAGGGLGARGGRSRFDDGPGFARAEPPLPTEPPFTAFVVNLSFESTEADVEHFFEPLKPVSIRLVSGHDGRPKGYGYVEFETLDILKEALTFTGKPMDNRNVRVSVAEPSSRSMKGAMADEATQWRRSTPLAADNRGGPFGGGPPGGSSGFDEMGVGSDGTRSGFGGKFVPTADRPRRGGIEPAEPGRGDTASDWRTGKPVSGKSSSRFGFGGDSERRGGDRPGAADEGFANWRAGRQASAESATGERRKLDLKPRSTTASSTSATSQSSARSNPFGSAKPVDVGQREREIDEKIREQDRIRREERLKEDERKKSRASKAPSDGAWLAKAEKPAKTAEAPAEENKETTA</sequence>
<dbReference type="SUPFAM" id="SSF54928">
    <property type="entry name" value="RNA-binding domain, RBD"/>
    <property type="match status" value="1"/>
</dbReference>
<dbReference type="Proteomes" id="UP001217754">
    <property type="component" value="Chromosome 2"/>
</dbReference>
<keyword evidence="5" id="KW-0648">Protein biosynthesis</keyword>
<feature type="region of interest" description="Disordered" evidence="3">
    <location>
        <begin position="24"/>
        <end position="74"/>
    </location>
</feature>
<accession>A0AAF0F0I2</accession>
<dbReference type="AlphaFoldDB" id="A0AAF0F0I2"/>
<feature type="compositionally biased region" description="Basic and acidic residues" evidence="3">
    <location>
        <begin position="290"/>
        <end position="300"/>
    </location>
</feature>
<dbReference type="GO" id="GO:0003743">
    <property type="term" value="F:translation initiation factor activity"/>
    <property type="evidence" value="ECO:0007669"/>
    <property type="project" value="UniProtKB-KW"/>
</dbReference>
<feature type="domain" description="RRM" evidence="4">
    <location>
        <begin position="79"/>
        <end position="154"/>
    </location>
</feature>
<evidence type="ECO:0000313" key="6">
    <source>
        <dbReference type="Proteomes" id="UP001217754"/>
    </source>
</evidence>
<proteinExistence type="predicted"/>
<keyword evidence="5" id="KW-0396">Initiation factor</keyword>
<feature type="compositionally biased region" description="Basic and acidic residues" evidence="3">
    <location>
        <begin position="259"/>
        <end position="270"/>
    </location>
</feature>
<dbReference type="InterPro" id="IPR035979">
    <property type="entry name" value="RBD_domain_sf"/>
</dbReference>
<gene>
    <name evidence="5" type="primary">TIF3</name>
    <name evidence="5" type="ORF">MJAP1_001186</name>
</gene>
<dbReference type="PANTHER" id="PTHR23236:SF11">
    <property type="entry name" value="EUKARYOTIC TRANSLATION INITIATION FACTOR 4H"/>
    <property type="match status" value="1"/>
</dbReference>
<organism evidence="5 6">
    <name type="scientific">Malassezia japonica</name>
    <dbReference type="NCBI Taxonomy" id="223818"/>
    <lineage>
        <taxon>Eukaryota</taxon>
        <taxon>Fungi</taxon>
        <taxon>Dikarya</taxon>
        <taxon>Basidiomycota</taxon>
        <taxon>Ustilaginomycotina</taxon>
        <taxon>Malasseziomycetes</taxon>
        <taxon>Malasseziales</taxon>
        <taxon>Malasseziaceae</taxon>
        <taxon>Malassezia</taxon>
    </lineage>
</organism>
<protein>
    <submittedName>
        <fullName evidence="5">Eukaryotic translation initiation factor 4B</fullName>
    </submittedName>
</protein>